<comment type="subcellular location">
    <subcellularLocation>
        <location evidence="1 8">Nucleus</location>
    </subcellularLocation>
</comment>
<dbReference type="GO" id="GO:0000981">
    <property type="term" value="F:DNA-binding transcription factor activity, RNA polymerase II-specific"/>
    <property type="evidence" value="ECO:0007669"/>
    <property type="project" value="TreeGrafter"/>
</dbReference>
<feature type="region of interest" description="Disordered" evidence="9">
    <location>
        <begin position="613"/>
        <end position="637"/>
    </location>
</feature>
<dbReference type="InterPro" id="IPR019548">
    <property type="entry name" value="CTF/NFI_DNA-bd_N"/>
</dbReference>
<feature type="domain" description="CTF/NF-I" evidence="10">
    <location>
        <begin position="14"/>
        <end position="207"/>
    </location>
</feature>
<dbReference type="GO" id="GO:0045893">
    <property type="term" value="P:positive regulation of DNA-templated transcription"/>
    <property type="evidence" value="ECO:0007669"/>
    <property type="project" value="UniProtKB-ARBA"/>
</dbReference>
<dbReference type="PANTHER" id="PTHR11492">
    <property type="entry name" value="NUCLEAR FACTOR I"/>
    <property type="match status" value="1"/>
</dbReference>
<sequence length="653" mass="69860">MVACGIPASCSLPQLSRDCMPLDEFHPFIEALLPHVKAFSYTWFNLQAAKRKYFKKHEKRMSLDEERRCKEELQGERPEVKQKWASRLLGKLRKDITQECREDFVLGITGKRRAACVLSNPDQKGKMRRIDCLRQADKVWRLDLVMVILFKAVPLESTDGERLEKAPDCHHPALCVNPFHINVSVRELDLYLANFILSHEALSGLRDAVCDGEKEDDAGDASSILATGVFTSAELYRLSKARCLSEMKEDFLERQTMAFVFDSSRSSGSVLQASNGGQPVKLEPPYYGYASPPDPTPALQPTSVGAGLLRAASPSEGAPPRCKRLRRLPSAEEDAAAAGGGAGHFYAGPWPDVDHGPLSSPHAKIKMEAFALARAEPKPTHPRVAGGASSPLGGPPLGGPSYYLHPAGKYQENGDTFSDFVNLVCQEAHNSGTQASPDAGVRGSPSKLPQFYSSSMLPPPPPAPMARPVAIIRSTGPSNQPQPQSSPPSVEGARPEDSGPKEDTASPGGACSVGGDSVVTATVRTSSSPFLARSTSEHTFGHIHSQGQLFSYPGAGGGGATLSSTVLSSPGAGGLLASPRSARTTTTPTPLPPRWNPPFIALDENMDYQMMAGLLPPAGAQPPPDNSLMGPPHDDERFFSVASGEAEEASKPS</sequence>
<proteinExistence type="inferred from homology"/>
<feature type="compositionally biased region" description="Low complexity" evidence="9">
    <location>
        <begin position="477"/>
        <end position="489"/>
    </location>
</feature>
<evidence type="ECO:0000313" key="11">
    <source>
        <dbReference type="EMBL" id="JAP82522.1"/>
    </source>
</evidence>
<comment type="function">
    <text evidence="8">Recognizes and binds the palindromic sequence 5'-TTGGCNNNNNGCCAA-3' present in viral and cellular promoters and in the origin of replication of adenovirus type 2. These proteins are individually capable of activating transcription and replication.</text>
</comment>
<evidence type="ECO:0000256" key="3">
    <source>
        <dbReference type="ARBA" id="ARBA00023015"/>
    </source>
</evidence>
<dbReference type="EMBL" id="GEDV01006035">
    <property type="protein sequence ID" value="JAP82522.1"/>
    <property type="molecule type" value="Transcribed_RNA"/>
</dbReference>
<keyword evidence="5 8" id="KW-0010">Activator</keyword>
<feature type="region of interest" description="Disordered" evidence="9">
    <location>
        <begin position="377"/>
        <end position="406"/>
    </location>
</feature>
<keyword evidence="3 8" id="KW-0805">Transcription regulation</keyword>
<feature type="compositionally biased region" description="Low complexity" evidence="9">
    <location>
        <begin position="576"/>
        <end position="588"/>
    </location>
</feature>
<dbReference type="PROSITE" id="PS51080">
    <property type="entry name" value="CTF_NFI_2"/>
    <property type="match status" value="1"/>
</dbReference>
<comment type="similarity">
    <text evidence="8">Belongs to the CTF/NF-I family.</text>
</comment>
<dbReference type="InterPro" id="IPR000647">
    <property type="entry name" value="CTF/NFI"/>
</dbReference>
<evidence type="ECO:0000256" key="5">
    <source>
        <dbReference type="ARBA" id="ARBA00023159"/>
    </source>
</evidence>
<feature type="region of interest" description="Disordered" evidence="9">
    <location>
        <begin position="573"/>
        <end position="596"/>
    </location>
</feature>
<keyword evidence="6 8" id="KW-0804">Transcription</keyword>
<name>A0A131YVF1_RHIAP</name>
<dbReference type="Pfam" id="PF03165">
    <property type="entry name" value="MH1"/>
    <property type="match status" value="1"/>
</dbReference>
<dbReference type="AlphaFoldDB" id="A0A131YVF1"/>
<accession>A0A131YVF1</accession>
<dbReference type="GO" id="GO:0006260">
    <property type="term" value="P:DNA replication"/>
    <property type="evidence" value="ECO:0007669"/>
    <property type="project" value="UniProtKB-KW"/>
</dbReference>
<evidence type="ECO:0000256" key="7">
    <source>
        <dbReference type="ARBA" id="ARBA00023242"/>
    </source>
</evidence>
<feature type="region of interest" description="Disordered" evidence="9">
    <location>
        <begin position="431"/>
        <end position="516"/>
    </location>
</feature>
<reference evidence="11" key="1">
    <citation type="journal article" date="2016" name="Ticks Tick Borne Dis.">
        <title>De novo assembly and annotation of the salivary gland transcriptome of Rhipicephalus appendiculatus male and female ticks during blood feeding.</title>
        <authorList>
            <person name="de Castro M.H."/>
            <person name="de Klerk D."/>
            <person name="Pienaar R."/>
            <person name="Latif A.A."/>
            <person name="Rees D.J."/>
            <person name="Mans B.J."/>
        </authorList>
    </citation>
    <scope>NUCLEOTIDE SEQUENCE</scope>
    <source>
        <tissue evidence="11">Salivary glands</tissue>
    </source>
</reference>
<dbReference type="SMART" id="SM00523">
    <property type="entry name" value="DWA"/>
    <property type="match status" value="1"/>
</dbReference>
<comment type="subunit">
    <text evidence="8">Binds DNA as a homodimer.</text>
</comment>
<dbReference type="GO" id="GO:0005634">
    <property type="term" value="C:nucleus"/>
    <property type="evidence" value="ECO:0007669"/>
    <property type="project" value="UniProtKB-SubCell"/>
</dbReference>
<dbReference type="Pfam" id="PF10524">
    <property type="entry name" value="NfI_DNAbd_pre-N"/>
    <property type="match status" value="1"/>
</dbReference>
<keyword evidence="2 8" id="KW-0235">DNA replication</keyword>
<dbReference type="GO" id="GO:0000978">
    <property type="term" value="F:RNA polymerase II cis-regulatory region sequence-specific DNA binding"/>
    <property type="evidence" value="ECO:0007669"/>
    <property type="project" value="TreeGrafter"/>
</dbReference>
<evidence type="ECO:0000256" key="9">
    <source>
        <dbReference type="SAM" id="MobiDB-lite"/>
    </source>
</evidence>
<dbReference type="Pfam" id="PF00859">
    <property type="entry name" value="CTF_NFI"/>
    <property type="match status" value="1"/>
</dbReference>
<protein>
    <recommendedName>
        <fullName evidence="8">Nuclear factor 1</fullName>
    </recommendedName>
</protein>
<evidence type="ECO:0000256" key="2">
    <source>
        <dbReference type="ARBA" id="ARBA00022705"/>
    </source>
</evidence>
<feature type="compositionally biased region" description="Basic and acidic residues" evidence="9">
    <location>
        <begin position="493"/>
        <end position="504"/>
    </location>
</feature>
<keyword evidence="7 8" id="KW-0539">Nucleus</keyword>
<evidence type="ECO:0000256" key="4">
    <source>
        <dbReference type="ARBA" id="ARBA00023125"/>
    </source>
</evidence>
<evidence type="ECO:0000256" key="8">
    <source>
        <dbReference type="RuleBase" id="RU000690"/>
    </source>
</evidence>
<dbReference type="PANTHER" id="PTHR11492:SF8">
    <property type="entry name" value="NUCLEAR FACTOR I, ISOFORM B"/>
    <property type="match status" value="1"/>
</dbReference>
<evidence type="ECO:0000256" key="1">
    <source>
        <dbReference type="ARBA" id="ARBA00004123"/>
    </source>
</evidence>
<evidence type="ECO:0000259" key="10">
    <source>
        <dbReference type="PROSITE" id="PS51080"/>
    </source>
</evidence>
<organism evidence="11">
    <name type="scientific">Rhipicephalus appendiculatus</name>
    <name type="common">Brown ear tick</name>
    <dbReference type="NCBI Taxonomy" id="34631"/>
    <lineage>
        <taxon>Eukaryota</taxon>
        <taxon>Metazoa</taxon>
        <taxon>Ecdysozoa</taxon>
        <taxon>Arthropoda</taxon>
        <taxon>Chelicerata</taxon>
        <taxon>Arachnida</taxon>
        <taxon>Acari</taxon>
        <taxon>Parasitiformes</taxon>
        <taxon>Ixodida</taxon>
        <taxon>Ixodoidea</taxon>
        <taxon>Ixodidae</taxon>
        <taxon>Rhipicephalinae</taxon>
        <taxon>Rhipicephalus</taxon>
        <taxon>Rhipicephalus</taxon>
    </lineage>
</organism>
<dbReference type="InterPro" id="IPR020604">
    <property type="entry name" value="CTF/NFI_DNA-bd-dom"/>
</dbReference>
<keyword evidence="4 8" id="KW-0238">DNA-binding</keyword>
<evidence type="ECO:0000256" key="6">
    <source>
        <dbReference type="ARBA" id="ARBA00023163"/>
    </source>
</evidence>
<dbReference type="InterPro" id="IPR003619">
    <property type="entry name" value="MAD_homology1_Dwarfin-type"/>
</dbReference>